<comment type="catalytic activity">
    <reaction evidence="9">
        <text>5-diphospho-1D-myo-inositol 1,2,3,4,6-pentakisphosphate + ATP + H(+) = 1,5-bis(diphospho)-1D-myo-inositol 2,3,4,6-tetrakisphosphate + ADP</text>
        <dbReference type="Rhea" id="RHEA:10276"/>
        <dbReference type="ChEBI" id="CHEBI:15378"/>
        <dbReference type="ChEBI" id="CHEBI:30616"/>
        <dbReference type="ChEBI" id="CHEBI:58628"/>
        <dbReference type="ChEBI" id="CHEBI:77983"/>
        <dbReference type="ChEBI" id="CHEBI:456216"/>
        <dbReference type="EC" id="2.7.4.24"/>
    </reaction>
    <physiologicalReaction direction="left-to-right" evidence="9">
        <dbReference type="Rhea" id="RHEA:10277"/>
    </physiologicalReaction>
</comment>
<dbReference type="GO" id="GO:0005524">
    <property type="term" value="F:ATP binding"/>
    <property type="evidence" value="ECO:0007669"/>
    <property type="project" value="UniProtKB-KW"/>
</dbReference>
<dbReference type="GO" id="GO:0005829">
    <property type="term" value="C:cytosol"/>
    <property type="evidence" value="ECO:0007669"/>
    <property type="project" value="TreeGrafter"/>
</dbReference>
<dbReference type="Pfam" id="PF00328">
    <property type="entry name" value="His_Phos_2"/>
    <property type="match status" value="1"/>
</dbReference>
<keyword evidence="4" id="KW-0963">Cytoplasm</keyword>
<evidence type="ECO:0000256" key="2">
    <source>
        <dbReference type="ARBA" id="ARBA00005609"/>
    </source>
</evidence>
<dbReference type="SUPFAM" id="SSF53254">
    <property type="entry name" value="Phosphoglycerate mutase-like"/>
    <property type="match status" value="1"/>
</dbReference>
<keyword evidence="7" id="KW-0418">Kinase</keyword>
<dbReference type="EMBL" id="CAAALY010258007">
    <property type="protein sequence ID" value="VEL38465.1"/>
    <property type="molecule type" value="Genomic_DNA"/>
</dbReference>
<dbReference type="PANTHER" id="PTHR12750">
    <property type="entry name" value="DIPHOSPHOINOSITOL PENTAKISPHOSPHATE KINASE"/>
    <property type="match status" value="1"/>
</dbReference>
<protein>
    <recommendedName>
        <fullName evidence="3">diphosphoinositol-pentakisphosphate 1-kinase</fullName>
        <ecNumber evidence="3">2.7.4.24</ecNumber>
    </recommendedName>
</protein>
<organism evidence="11 12">
    <name type="scientific">Protopolystoma xenopodis</name>
    <dbReference type="NCBI Taxonomy" id="117903"/>
    <lineage>
        <taxon>Eukaryota</taxon>
        <taxon>Metazoa</taxon>
        <taxon>Spiralia</taxon>
        <taxon>Lophotrochozoa</taxon>
        <taxon>Platyhelminthes</taxon>
        <taxon>Monogenea</taxon>
        <taxon>Polyopisthocotylea</taxon>
        <taxon>Polystomatidea</taxon>
        <taxon>Polystomatidae</taxon>
        <taxon>Protopolystoma</taxon>
    </lineage>
</organism>
<dbReference type="GO" id="GO:0006020">
    <property type="term" value="P:inositol metabolic process"/>
    <property type="evidence" value="ECO:0007669"/>
    <property type="project" value="TreeGrafter"/>
</dbReference>
<comment type="caution">
    <text evidence="11">The sequence shown here is derived from an EMBL/GenBank/DDBJ whole genome shotgun (WGS) entry which is preliminary data.</text>
</comment>
<dbReference type="PANTHER" id="PTHR12750:SF9">
    <property type="entry name" value="INOSITOL HEXAKISPHOSPHATE AND DIPHOSPHOINOSITOL-PENTAKISPHOSPHATE KINASE"/>
    <property type="match status" value="1"/>
</dbReference>
<keyword evidence="8" id="KW-0067">ATP-binding</keyword>
<evidence type="ECO:0000313" key="11">
    <source>
        <dbReference type="EMBL" id="VEL38465.1"/>
    </source>
</evidence>
<dbReference type="InterPro" id="IPR029033">
    <property type="entry name" value="His_PPase_superfam"/>
</dbReference>
<evidence type="ECO:0000256" key="5">
    <source>
        <dbReference type="ARBA" id="ARBA00022679"/>
    </source>
</evidence>
<proteinExistence type="inferred from homology"/>
<dbReference type="InterPro" id="IPR037446">
    <property type="entry name" value="His_Pase_VIP1"/>
</dbReference>
<evidence type="ECO:0000256" key="6">
    <source>
        <dbReference type="ARBA" id="ARBA00022741"/>
    </source>
</evidence>
<dbReference type="GO" id="GO:0032958">
    <property type="term" value="P:inositol phosphate biosynthetic process"/>
    <property type="evidence" value="ECO:0007669"/>
    <property type="project" value="TreeGrafter"/>
</dbReference>
<evidence type="ECO:0000313" key="12">
    <source>
        <dbReference type="Proteomes" id="UP000784294"/>
    </source>
</evidence>
<evidence type="ECO:0000256" key="1">
    <source>
        <dbReference type="ARBA" id="ARBA00004496"/>
    </source>
</evidence>
<comment type="subcellular location">
    <subcellularLocation>
        <location evidence="1">Cytoplasm</location>
    </subcellularLocation>
</comment>
<evidence type="ECO:0000256" key="9">
    <source>
        <dbReference type="ARBA" id="ARBA00033696"/>
    </source>
</evidence>
<dbReference type="OrthoDB" id="18042at2759"/>
<dbReference type="InterPro" id="IPR000560">
    <property type="entry name" value="His_Pase_clade-2"/>
</dbReference>
<dbReference type="GO" id="GO:0033857">
    <property type="term" value="F:5-diphosphoinositol pentakisphosphate 1-kinase activity"/>
    <property type="evidence" value="ECO:0007669"/>
    <property type="project" value="TreeGrafter"/>
</dbReference>
<dbReference type="AlphaFoldDB" id="A0A3S5AV37"/>
<comment type="catalytic activity">
    <reaction evidence="10">
        <text>1D-myo-inositol hexakisphosphate + ATP = 1-diphospho-1D-myo-inositol 2,3,4,5,6-pentakisphosphate + ADP</text>
        <dbReference type="Rhea" id="RHEA:37459"/>
        <dbReference type="ChEBI" id="CHEBI:30616"/>
        <dbReference type="ChEBI" id="CHEBI:58130"/>
        <dbReference type="ChEBI" id="CHEBI:74946"/>
        <dbReference type="ChEBI" id="CHEBI:456216"/>
        <dbReference type="EC" id="2.7.4.24"/>
    </reaction>
    <physiologicalReaction direction="left-to-right" evidence="10">
        <dbReference type="Rhea" id="RHEA:37460"/>
    </physiologicalReaction>
</comment>
<comment type="similarity">
    <text evidence="2">Belongs to the histidine acid phosphatase family. VIP1 subfamily.</text>
</comment>
<evidence type="ECO:0000256" key="7">
    <source>
        <dbReference type="ARBA" id="ARBA00022777"/>
    </source>
</evidence>
<evidence type="ECO:0000256" key="8">
    <source>
        <dbReference type="ARBA" id="ARBA00022840"/>
    </source>
</evidence>
<evidence type="ECO:0000256" key="10">
    <source>
        <dbReference type="ARBA" id="ARBA00034629"/>
    </source>
</evidence>
<accession>A0A3S5AV37</accession>
<keyword evidence="12" id="KW-1185">Reference proteome</keyword>
<dbReference type="Proteomes" id="UP000784294">
    <property type="component" value="Unassembled WGS sequence"/>
</dbReference>
<evidence type="ECO:0000256" key="3">
    <source>
        <dbReference type="ARBA" id="ARBA00012893"/>
    </source>
</evidence>
<reference evidence="11" key="1">
    <citation type="submission" date="2018-11" db="EMBL/GenBank/DDBJ databases">
        <authorList>
            <consortium name="Pathogen Informatics"/>
        </authorList>
    </citation>
    <scope>NUCLEOTIDE SEQUENCE</scope>
</reference>
<dbReference type="EC" id="2.7.4.24" evidence="3"/>
<name>A0A3S5AV37_9PLAT</name>
<evidence type="ECO:0000256" key="4">
    <source>
        <dbReference type="ARBA" id="ARBA00022490"/>
    </source>
</evidence>
<dbReference type="GO" id="GO:0000828">
    <property type="term" value="F:inositol hexakisphosphate kinase activity"/>
    <property type="evidence" value="ECO:0007669"/>
    <property type="project" value="UniProtKB-ARBA"/>
</dbReference>
<keyword evidence="6" id="KW-0547">Nucleotide-binding</keyword>
<gene>
    <name evidence="11" type="ORF">PXEA_LOCUS31905</name>
</gene>
<sequence>MRYLRNPRQACDALFGYVQRLAHRVAQLASNLKERGRIRLYQGESWELLLRRWTKLEKDFRSDAHGGYDLSKISDIYDNIKYDVQHNSDILIESEAQDFFTCAKSLADIIVPQEYGITKEEKLVIGQRICTPLMRKILSDARYTDVDECTRLHAG</sequence>
<keyword evidence="5" id="KW-0808">Transferase</keyword>